<dbReference type="SUPFAM" id="SSF55874">
    <property type="entry name" value="ATPase domain of HSP90 chaperone/DNA topoisomerase II/histidine kinase"/>
    <property type="match status" value="1"/>
</dbReference>
<evidence type="ECO:0000259" key="17">
    <source>
        <dbReference type="PROSITE" id="PS50109"/>
    </source>
</evidence>
<dbReference type="PANTHER" id="PTHR24421">
    <property type="entry name" value="NITRATE/NITRITE SENSOR PROTEIN NARX-RELATED"/>
    <property type="match status" value="1"/>
</dbReference>
<evidence type="ECO:0000256" key="4">
    <source>
        <dbReference type="ARBA" id="ARBA00012438"/>
    </source>
</evidence>
<evidence type="ECO:0000256" key="12">
    <source>
        <dbReference type="ARBA" id="ARBA00023012"/>
    </source>
</evidence>
<accession>A0A1Z5HTH4</accession>
<dbReference type="PROSITE" id="PS50109">
    <property type="entry name" value="HIS_KIN"/>
    <property type="match status" value="1"/>
</dbReference>
<keyword evidence="19" id="KW-1185">Reference proteome</keyword>
<dbReference type="InterPro" id="IPR016381">
    <property type="entry name" value="Sig_transdc_His_kinase_DegS"/>
</dbReference>
<keyword evidence="16" id="KW-0175">Coiled coil</keyword>
<dbReference type="CDD" id="cd16917">
    <property type="entry name" value="HATPase_UhpB-NarQ-NarX-like"/>
    <property type="match status" value="1"/>
</dbReference>
<protein>
    <recommendedName>
        <fullName evidence="5">Oxygen sensor histidine kinase NreB</fullName>
        <ecNumber evidence="4">2.7.13.3</ecNumber>
    </recommendedName>
    <alternativeName>
        <fullName evidence="15">Nitrogen regulation protein B</fullName>
    </alternativeName>
</protein>
<evidence type="ECO:0000256" key="16">
    <source>
        <dbReference type="SAM" id="Coils"/>
    </source>
</evidence>
<dbReference type="GO" id="GO:0000155">
    <property type="term" value="F:phosphorelay sensor kinase activity"/>
    <property type="evidence" value="ECO:0007669"/>
    <property type="project" value="InterPro"/>
</dbReference>
<dbReference type="PIRSF" id="PIRSF003169">
    <property type="entry name" value="STHK_DegS"/>
    <property type="match status" value="1"/>
</dbReference>
<dbReference type="Gene3D" id="1.20.5.1930">
    <property type="match status" value="1"/>
</dbReference>
<dbReference type="PANTHER" id="PTHR24421:SF55">
    <property type="entry name" value="SENSOR HISTIDINE KINASE YDFH"/>
    <property type="match status" value="1"/>
</dbReference>
<dbReference type="PRINTS" id="PR00344">
    <property type="entry name" value="BCTRLSENSOR"/>
</dbReference>
<feature type="domain" description="Histidine kinase" evidence="17">
    <location>
        <begin position="188"/>
        <end position="378"/>
    </location>
</feature>
<keyword evidence="10" id="KW-0418">Kinase</keyword>
<gene>
    <name evidence="18" type="ORF">KKC1_19810</name>
</gene>
<dbReference type="InterPro" id="IPR004358">
    <property type="entry name" value="Sig_transdc_His_kin-like_C"/>
</dbReference>
<dbReference type="EC" id="2.7.13.3" evidence="4"/>
<keyword evidence="8" id="KW-0808">Transferase</keyword>
<evidence type="ECO:0000256" key="15">
    <source>
        <dbReference type="ARBA" id="ARBA00030800"/>
    </source>
</evidence>
<keyword evidence="6" id="KW-0004">4Fe-4S</keyword>
<evidence type="ECO:0000256" key="5">
    <source>
        <dbReference type="ARBA" id="ARBA00017322"/>
    </source>
</evidence>
<keyword evidence="7" id="KW-0963">Cytoplasm</keyword>
<proteinExistence type="predicted"/>
<evidence type="ECO:0000256" key="6">
    <source>
        <dbReference type="ARBA" id="ARBA00022485"/>
    </source>
</evidence>
<reference evidence="19" key="1">
    <citation type="journal article" date="2017" name="Appl. Environ. Microbiol.">
        <title>Genomic analysis of Calderihabitans maritimus KKC1, a thermophilic hydrogenogenic carboxydotrophic bacterium isolated from marine sediment.</title>
        <authorList>
            <person name="Omae K."/>
            <person name="Yoneda Y."/>
            <person name="Fukuyama Y."/>
            <person name="Yoshida T."/>
            <person name="Sako Y."/>
        </authorList>
    </citation>
    <scope>NUCLEOTIDE SEQUENCE [LARGE SCALE GENOMIC DNA]</scope>
    <source>
        <strain evidence="19">KKC1</strain>
    </source>
</reference>
<dbReference type="Pfam" id="PF02518">
    <property type="entry name" value="HATPase_c"/>
    <property type="match status" value="1"/>
</dbReference>
<evidence type="ECO:0000256" key="10">
    <source>
        <dbReference type="ARBA" id="ARBA00022777"/>
    </source>
</evidence>
<evidence type="ECO:0000256" key="3">
    <source>
        <dbReference type="ARBA" id="ARBA00004496"/>
    </source>
</evidence>
<dbReference type="RefSeq" id="WP_192868156.1">
    <property type="nucleotide sequence ID" value="NZ_BDGJ01000101.1"/>
</dbReference>
<keyword evidence="13" id="KW-0411">Iron-sulfur</keyword>
<dbReference type="SMART" id="SM00387">
    <property type="entry name" value="HATPase_c"/>
    <property type="match status" value="1"/>
</dbReference>
<dbReference type="InterPro" id="IPR005467">
    <property type="entry name" value="His_kinase_dom"/>
</dbReference>
<dbReference type="Pfam" id="PF07730">
    <property type="entry name" value="HisKA_3"/>
    <property type="match status" value="1"/>
</dbReference>
<dbReference type="AlphaFoldDB" id="A0A1Z5HTH4"/>
<dbReference type="GO" id="GO:0046872">
    <property type="term" value="F:metal ion binding"/>
    <property type="evidence" value="ECO:0007669"/>
    <property type="project" value="UniProtKB-KW"/>
</dbReference>
<evidence type="ECO:0000256" key="1">
    <source>
        <dbReference type="ARBA" id="ARBA00000085"/>
    </source>
</evidence>
<keyword evidence="12" id="KW-0902">Two-component regulatory system</keyword>
<feature type="coiled-coil region" evidence="16">
    <location>
        <begin position="16"/>
        <end position="163"/>
    </location>
</feature>
<dbReference type="GO" id="GO:0005737">
    <property type="term" value="C:cytoplasm"/>
    <property type="evidence" value="ECO:0007669"/>
    <property type="project" value="UniProtKB-SubCell"/>
</dbReference>
<evidence type="ECO:0000313" key="18">
    <source>
        <dbReference type="EMBL" id="GAW92832.1"/>
    </source>
</evidence>
<evidence type="ECO:0000256" key="13">
    <source>
        <dbReference type="ARBA" id="ARBA00023014"/>
    </source>
</evidence>
<evidence type="ECO:0000256" key="7">
    <source>
        <dbReference type="ARBA" id="ARBA00022490"/>
    </source>
</evidence>
<organism evidence="18 19">
    <name type="scientific">Calderihabitans maritimus</name>
    <dbReference type="NCBI Taxonomy" id="1246530"/>
    <lineage>
        <taxon>Bacteria</taxon>
        <taxon>Bacillati</taxon>
        <taxon>Bacillota</taxon>
        <taxon>Clostridia</taxon>
        <taxon>Neomoorellales</taxon>
        <taxon>Calderihabitantaceae</taxon>
        <taxon>Calderihabitans</taxon>
    </lineage>
</organism>
<dbReference type="InterPro" id="IPR008595">
    <property type="entry name" value="DegS"/>
</dbReference>
<evidence type="ECO:0000313" key="19">
    <source>
        <dbReference type="Proteomes" id="UP000197032"/>
    </source>
</evidence>
<name>A0A1Z5HTH4_9FIRM</name>
<evidence type="ECO:0000256" key="11">
    <source>
        <dbReference type="ARBA" id="ARBA00023004"/>
    </source>
</evidence>
<dbReference type="GO" id="GO:0046983">
    <property type="term" value="F:protein dimerization activity"/>
    <property type="evidence" value="ECO:0007669"/>
    <property type="project" value="InterPro"/>
</dbReference>
<evidence type="ECO:0000256" key="8">
    <source>
        <dbReference type="ARBA" id="ARBA00022679"/>
    </source>
</evidence>
<comment type="function">
    <text evidence="14">Member of the two-component regulatory system NreB/NreC involved in the control of dissimilatory nitrate/nitrite reduction in response to oxygen. NreB functions as a direct oxygen sensor histidine kinase which is autophosphorylated, in the absence of oxygen, probably at the conserved histidine residue, and transfers its phosphate group probably to a conserved aspartate residue of NreC. NreB/NreC activates the expression of the nitrate (narGHJI) and nitrite (nir) reductase operons, as well as the putative nitrate transporter gene narT.</text>
</comment>
<dbReference type="GO" id="GO:0016020">
    <property type="term" value="C:membrane"/>
    <property type="evidence" value="ECO:0007669"/>
    <property type="project" value="InterPro"/>
</dbReference>
<dbReference type="GO" id="GO:0051539">
    <property type="term" value="F:4 iron, 4 sulfur cluster binding"/>
    <property type="evidence" value="ECO:0007669"/>
    <property type="project" value="UniProtKB-KW"/>
</dbReference>
<sequence>MVVDVRALDKVIKQTLATLEKSRDQILDIADNARSERERIKAELQEIQNQVKKTIDEVDLLERKEKQARIRLMEVSRNFHKYTEEDMRQAYEKARQLQIRLGLLRERETQLRLRRDQLEISLRKLEETVEKAENLASQVGVVLNFLGGNLQELSNQLEEIQQRQLLGLRIIKAQEEERKRVAREIHDGPAQSLANVILRAEICEKLLAIDPSRVGKELSELKNLVKQSLQDVRKIIFDLRPMVLDDLGLIPTLKRFMANLQEESKLEVDFTVLGQEERLAPALEVAVFRLVQEALNNVKKHARASRVQVRLETTPERINVSVKDNGCGFNPQEVFGGKGESYGLIGMRERVELLEGKINIDSAPGKGTQIRISIPLQKRE</sequence>
<comment type="caution">
    <text evidence="18">The sequence shown here is derived from an EMBL/GenBank/DDBJ whole genome shotgun (WGS) entry which is preliminary data.</text>
</comment>
<dbReference type="EMBL" id="BDGJ01000101">
    <property type="protein sequence ID" value="GAW92832.1"/>
    <property type="molecule type" value="Genomic_DNA"/>
</dbReference>
<dbReference type="InterPro" id="IPR003594">
    <property type="entry name" value="HATPase_dom"/>
</dbReference>
<dbReference type="Gene3D" id="3.30.565.10">
    <property type="entry name" value="Histidine kinase-like ATPase, C-terminal domain"/>
    <property type="match status" value="1"/>
</dbReference>
<dbReference type="Pfam" id="PF05384">
    <property type="entry name" value="DegS"/>
    <property type="match status" value="1"/>
</dbReference>
<dbReference type="InterPro" id="IPR050482">
    <property type="entry name" value="Sensor_HK_TwoCompSys"/>
</dbReference>
<dbReference type="Proteomes" id="UP000197032">
    <property type="component" value="Unassembled WGS sequence"/>
</dbReference>
<keyword evidence="9" id="KW-0479">Metal-binding</keyword>
<evidence type="ECO:0000256" key="2">
    <source>
        <dbReference type="ARBA" id="ARBA00001966"/>
    </source>
</evidence>
<comment type="subcellular location">
    <subcellularLocation>
        <location evidence="3">Cytoplasm</location>
    </subcellularLocation>
</comment>
<keyword evidence="11" id="KW-0408">Iron</keyword>
<evidence type="ECO:0000256" key="9">
    <source>
        <dbReference type="ARBA" id="ARBA00022723"/>
    </source>
</evidence>
<dbReference type="InterPro" id="IPR011712">
    <property type="entry name" value="Sig_transdc_His_kin_sub3_dim/P"/>
</dbReference>
<comment type="catalytic activity">
    <reaction evidence="1">
        <text>ATP + protein L-histidine = ADP + protein N-phospho-L-histidine.</text>
        <dbReference type="EC" id="2.7.13.3"/>
    </reaction>
</comment>
<comment type="cofactor">
    <cofactor evidence="2">
        <name>[4Fe-4S] cluster</name>
        <dbReference type="ChEBI" id="CHEBI:49883"/>
    </cofactor>
</comment>
<dbReference type="InterPro" id="IPR036890">
    <property type="entry name" value="HATPase_C_sf"/>
</dbReference>
<evidence type="ECO:0000256" key="14">
    <source>
        <dbReference type="ARBA" id="ARBA00024827"/>
    </source>
</evidence>